<dbReference type="EMBL" id="QSHZ01000020">
    <property type="protein sequence ID" value="RHC54589.1"/>
    <property type="molecule type" value="Genomic_DNA"/>
</dbReference>
<comment type="caution">
    <text evidence="2">The sequence shown here is derived from an EMBL/GenBank/DDBJ whole genome shotgun (WGS) entry which is preliminary data.</text>
</comment>
<evidence type="ECO:0000259" key="1">
    <source>
        <dbReference type="Pfam" id="PF03235"/>
    </source>
</evidence>
<name>A0A414AST8_9FIRM</name>
<dbReference type="AlphaFoldDB" id="A0A414AST8"/>
<sequence>MRSESKRRGLPTLAKEVKNGKYNFKHPLQRPSGQWNALQKTELIDSVLREYLIDPVTIVVSMVDETTGDVIKLNNAVIDGVQRITNFADFVNGEYRLSKRLDDVPFTIEGKTFYPSESLWGKKFEELDEEIKSKLSYYELPIDFYHEATNREITELFRRKNSGRPLTNAQKNSVNISDELYGQILSILNADGYTYEVEKKNRAGEVIMKDGKPVMKEKKMPNLWERIFSAGIFKNSEDRNLILEIMMLVSGYSKEHEFGFRNEDIQAFITWFDEQENKQEVIDLIINAADSINRRITEKIPNLKKTSIPMFVAGMCKVIKYKGGKDKYMVLSKEFFNSYEQNEEYRNLCGSGSAAKENVQARWEVFKNMAKNC</sequence>
<feature type="domain" description="GmrSD restriction endonucleases N-terminal" evidence="1">
    <location>
        <begin position="18"/>
        <end position="169"/>
    </location>
</feature>
<dbReference type="Proteomes" id="UP000283975">
    <property type="component" value="Unassembled WGS sequence"/>
</dbReference>
<organism evidence="2 3">
    <name type="scientific">Enterocloster bolteae</name>
    <dbReference type="NCBI Taxonomy" id="208479"/>
    <lineage>
        <taxon>Bacteria</taxon>
        <taxon>Bacillati</taxon>
        <taxon>Bacillota</taxon>
        <taxon>Clostridia</taxon>
        <taxon>Lachnospirales</taxon>
        <taxon>Lachnospiraceae</taxon>
        <taxon>Enterocloster</taxon>
    </lineage>
</organism>
<gene>
    <name evidence="2" type="ORF">DW839_17935</name>
</gene>
<protein>
    <submittedName>
        <fullName evidence="2">DUF262 domain-containing protein</fullName>
    </submittedName>
</protein>
<dbReference type="RefSeq" id="WP_002572438.1">
    <property type="nucleotide sequence ID" value="NZ_CBCSIM010000025.1"/>
</dbReference>
<proteinExistence type="predicted"/>
<dbReference type="InterPro" id="IPR004919">
    <property type="entry name" value="GmrSD_N"/>
</dbReference>
<dbReference type="PANTHER" id="PTHR39639">
    <property type="entry name" value="CHROMOSOME 16, WHOLE GENOME SHOTGUN SEQUENCE"/>
    <property type="match status" value="1"/>
</dbReference>
<evidence type="ECO:0000313" key="2">
    <source>
        <dbReference type="EMBL" id="RHC54589.1"/>
    </source>
</evidence>
<dbReference type="Pfam" id="PF03235">
    <property type="entry name" value="GmrSD_N"/>
    <property type="match status" value="1"/>
</dbReference>
<reference evidence="2 3" key="1">
    <citation type="submission" date="2018-08" db="EMBL/GenBank/DDBJ databases">
        <title>A genome reference for cultivated species of the human gut microbiota.</title>
        <authorList>
            <person name="Zou Y."/>
            <person name="Xue W."/>
            <person name="Luo G."/>
        </authorList>
    </citation>
    <scope>NUCLEOTIDE SEQUENCE [LARGE SCALE GENOMIC DNA]</scope>
    <source>
        <strain evidence="2 3">AM35-14</strain>
    </source>
</reference>
<accession>A0A414AST8</accession>
<dbReference type="PANTHER" id="PTHR39639:SF1">
    <property type="entry name" value="DUF262 DOMAIN-CONTAINING PROTEIN"/>
    <property type="match status" value="1"/>
</dbReference>
<evidence type="ECO:0000313" key="3">
    <source>
        <dbReference type="Proteomes" id="UP000283975"/>
    </source>
</evidence>